<protein>
    <submittedName>
        <fullName evidence="2">Uncharacterized protein</fullName>
    </submittedName>
</protein>
<keyword evidence="3" id="KW-1185">Reference proteome</keyword>
<evidence type="ECO:0000256" key="1">
    <source>
        <dbReference type="SAM" id="MobiDB-lite"/>
    </source>
</evidence>
<feature type="region of interest" description="Disordered" evidence="1">
    <location>
        <begin position="308"/>
        <end position="327"/>
    </location>
</feature>
<comment type="caution">
    <text evidence="2">The sequence shown here is derived from an EMBL/GenBank/DDBJ whole genome shotgun (WGS) entry which is preliminary data.</text>
</comment>
<proteinExistence type="predicted"/>
<accession>A0A8G2F2H4</accession>
<sequence length="327" mass="36169">MGSMPHATDTGTAAKQGGTFSFVSSYLRQRDAVFVRSADRQPVLRFDFGGNRATVPLATIPAAAELPDGHPDLALLQRVEPALLYRETVATGDPIPTEIVDGRPSWTVHARTAKRVERRILEALCAQSAGHGAQADGDPAETIARQLIGVDTRRNPRIVQILRDHLDAATYSMQLSDDVTACQRMVGEMATLATQREAFAEQDRIRDSALKLRHVIVWATKRTMALDMLANDIKGALADRDQLARETWPAINELRAWTLDLAPALRSWNEMGKAAADLRIGDIENLHRLITIRFGAFDPAIYRQRTAVRPPDTDAKKGVRRDDDHAE</sequence>
<feature type="compositionally biased region" description="Basic and acidic residues" evidence="1">
    <location>
        <begin position="311"/>
        <end position="327"/>
    </location>
</feature>
<name>A0A8G2F2H4_9PROT</name>
<evidence type="ECO:0000313" key="3">
    <source>
        <dbReference type="Proteomes" id="UP000198615"/>
    </source>
</evidence>
<evidence type="ECO:0000313" key="2">
    <source>
        <dbReference type="EMBL" id="SDF53606.1"/>
    </source>
</evidence>
<dbReference type="OrthoDB" id="7323958at2"/>
<dbReference type="RefSeq" id="WP_139189158.1">
    <property type="nucleotide sequence ID" value="NZ_FNBW01000004.1"/>
</dbReference>
<dbReference type="EMBL" id="FNBW01000004">
    <property type="protein sequence ID" value="SDF53606.1"/>
    <property type="molecule type" value="Genomic_DNA"/>
</dbReference>
<organism evidence="2 3">
    <name type="scientific">Thalassobaculum litoreum DSM 18839</name>
    <dbReference type="NCBI Taxonomy" id="1123362"/>
    <lineage>
        <taxon>Bacteria</taxon>
        <taxon>Pseudomonadati</taxon>
        <taxon>Pseudomonadota</taxon>
        <taxon>Alphaproteobacteria</taxon>
        <taxon>Rhodospirillales</taxon>
        <taxon>Thalassobaculaceae</taxon>
        <taxon>Thalassobaculum</taxon>
    </lineage>
</organism>
<dbReference type="AlphaFoldDB" id="A0A8G2F2H4"/>
<dbReference type="Proteomes" id="UP000198615">
    <property type="component" value="Unassembled WGS sequence"/>
</dbReference>
<gene>
    <name evidence="2" type="ORF">SAMN05660686_01578</name>
</gene>
<reference evidence="2 3" key="1">
    <citation type="submission" date="2016-10" db="EMBL/GenBank/DDBJ databases">
        <authorList>
            <person name="Varghese N."/>
            <person name="Submissions S."/>
        </authorList>
    </citation>
    <scope>NUCLEOTIDE SEQUENCE [LARGE SCALE GENOMIC DNA]</scope>
    <source>
        <strain evidence="2 3">DSM 18839</strain>
    </source>
</reference>